<sequence>MALINYHRIICICMVLSPVVTAQIYSEVPPSRATSNKNRLLKFLKKFVENVREDEPYYDKYLCVQACDGCFDNSNQNASADCGEACVCSNMCETQTILRIYRKYGTLCLIQKYIEKFFE</sequence>
<name>A0A8S2QW21_9BILA</name>
<dbReference type="EMBL" id="CAJNOK010020562">
    <property type="protein sequence ID" value="CAF1318452.1"/>
    <property type="molecule type" value="Genomic_DNA"/>
</dbReference>
<protein>
    <submittedName>
        <fullName evidence="3">Uncharacterized protein</fullName>
    </submittedName>
</protein>
<dbReference type="Proteomes" id="UP000677228">
    <property type="component" value="Unassembled WGS sequence"/>
</dbReference>
<evidence type="ECO:0000313" key="3">
    <source>
        <dbReference type="EMBL" id="CAF4127923.1"/>
    </source>
</evidence>
<evidence type="ECO:0000313" key="4">
    <source>
        <dbReference type="Proteomes" id="UP000682733"/>
    </source>
</evidence>
<reference evidence="3" key="1">
    <citation type="submission" date="2021-02" db="EMBL/GenBank/DDBJ databases">
        <authorList>
            <person name="Nowell W R."/>
        </authorList>
    </citation>
    <scope>NUCLEOTIDE SEQUENCE</scope>
</reference>
<feature type="chain" id="PRO_5036434708" evidence="1">
    <location>
        <begin position="23"/>
        <end position="119"/>
    </location>
</feature>
<accession>A0A8S2QW21</accession>
<keyword evidence="1" id="KW-0732">Signal</keyword>
<organism evidence="3 4">
    <name type="scientific">Didymodactylos carnosus</name>
    <dbReference type="NCBI Taxonomy" id="1234261"/>
    <lineage>
        <taxon>Eukaryota</taxon>
        <taxon>Metazoa</taxon>
        <taxon>Spiralia</taxon>
        <taxon>Gnathifera</taxon>
        <taxon>Rotifera</taxon>
        <taxon>Eurotatoria</taxon>
        <taxon>Bdelloidea</taxon>
        <taxon>Philodinida</taxon>
        <taxon>Philodinidae</taxon>
        <taxon>Didymodactylos</taxon>
    </lineage>
</organism>
<dbReference type="AlphaFoldDB" id="A0A8S2QW21"/>
<dbReference type="Proteomes" id="UP000682733">
    <property type="component" value="Unassembled WGS sequence"/>
</dbReference>
<evidence type="ECO:0000313" key="2">
    <source>
        <dbReference type="EMBL" id="CAF1318452.1"/>
    </source>
</evidence>
<comment type="caution">
    <text evidence="3">The sequence shown here is derived from an EMBL/GenBank/DDBJ whole genome shotgun (WGS) entry which is preliminary data.</text>
</comment>
<evidence type="ECO:0000256" key="1">
    <source>
        <dbReference type="SAM" id="SignalP"/>
    </source>
</evidence>
<feature type="signal peptide" evidence="1">
    <location>
        <begin position="1"/>
        <end position="22"/>
    </location>
</feature>
<proteinExistence type="predicted"/>
<dbReference type="EMBL" id="CAJOBA010042162">
    <property type="protein sequence ID" value="CAF4127923.1"/>
    <property type="molecule type" value="Genomic_DNA"/>
</dbReference>
<gene>
    <name evidence="2" type="ORF">OVA965_LOCUS29321</name>
    <name evidence="3" type="ORF">TMI583_LOCUS30091</name>
</gene>